<evidence type="ECO:0000256" key="3">
    <source>
        <dbReference type="ARBA" id="ARBA00023315"/>
    </source>
</evidence>
<dbReference type="SUPFAM" id="SSF55048">
    <property type="entry name" value="Probable ACP-binding domain of malonyl-CoA ACP transacylase"/>
    <property type="match status" value="1"/>
</dbReference>
<evidence type="ECO:0000256" key="5">
    <source>
        <dbReference type="SAM" id="MobiDB-lite"/>
    </source>
</evidence>
<proteinExistence type="predicted"/>
<evidence type="ECO:0000313" key="8">
    <source>
        <dbReference type="Proteomes" id="UP000294856"/>
    </source>
</evidence>
<evidence type="ECO:0000256" key="4">
    <source>
        <dbReference type="ARBA" id="ARBA00048462"/>
    </source>
</evidence>
<accession>A0A4R1FGC6</accession>
<sequence length="330" mass="34660">MMVRADRDRPEAAPVASSDQPGRLALVAPGQGSQKAGMLLPWLEVNGAEADLRRWSDLIDSDLIHWGTAADTAELVDTAVAQPLVVAAALLAFTRLAATGAVSRETIVAGHSVGELTAAAVAGVISSDDAVRLAAVRGRAMSRACERDRTGMSAVLGADLTYLLPLLAELGLTPANYNGSGHVVAAGRIEALSELATNVPPGVKVVALSVAGAFHSDHMAYARDDFVHEIHDLDVRDPVLTLLSNSDGEPVISGDDAIAKIAAQITRPVRWDLCTANLERRALTAFVELPPAGTLTGIARRELPTVARHPLRTPRDLSAVVENMRAIAPI</sequence>
<dbReference type="Proteomes" id="UP000294856">
    <property type="component" value="Unassembled WGS sequence"/>
</dbReference>
<feature type="domain" description="Malonyl-CoA:ACP transacylase (MAT)" evidence="6">
    <location>
        <begin position="27"/>
        <end position="324"/>
    </location>
</feature>
<dbReference type="PANTHER" id="PTHR42681:SF1">
    <property type="entry name" value="MALONYL-COA-ACYL CARRIER PROTEIN TRANSACYLASE, MITOCHONDRIAL"/>
    <property type="match status" value="1"/>
</dbReference>
<evidence type="ECO:0000256" key="1">
    <source>
        <dbReference type="ARBA" id="ARBA00013258"/>
    </source>
</evidence>
<dbReference type="EMBL" id="SMFR01000008">
    <property type="protein sequence ID" value="TCJ89871.1"/>
    <property type="molecule type" value="Genomic_DNA"/>
</dbReference>
<dbReference type="SUPFAM" id="SSF52151">
    <property type="entry name" value="FabD/lysophospholipase-like"/>
    <property type="match status" value="1"/>
</dbReference>
<evidence type="ECO:0000259" key="6">
    <source>
        <dbReference type="SMART" id="SM00827"/>
    </source>
</evidence>
<comment type="catalytic activity">
    <reaction evidence="4">
        <text>holo-[ACP] + malonyl-CoA = malonyl-[ACP] + CoA</text>
        <dbReference type="Rhea" id="RHEA:41792"/>
        <dbReference type="Rhea" id="RHEA-COMP:9623"/>
        <dbReference type="Rhea" id="RHEA-COMP:9685"/>
        <dbReference type="ChEBI" id="CHEBI:57287"/>
        <dbReference type="ChEBI" id="CHEBI:57384"/>
        <dbReference type="ChEBI" id="CHEBI:64479"/>
        <dbReference type="ChEBI" id="CHEBI:78449"/>
        <dbReference type="EC" id="2.3.1.39"/>
    </reaction>
</comment>
<name>A0A4R1FGC6_9NOCA</name>
<gene>
    <name evidence="7" type="ORF">DFR71_6160</name>
</gene>
<dbReference type="Gene3D" id="3.30.70.250">
    <property type="entry name" value="Malonyl-CoA ACP transacylase, ACP-binding"/>
    <property type="match status" value="1"/>
</dbReference>
<reference evidence="7 8" key="1">
    <citation type="submission" date="2019-03" db="EMBL/GenBank/DDBJ databases">
        <title>Genomic Encyclopedia of Type Strains, Phase IV (KMG-IV): sequencing the most valuable type-strain genomes for metagenomic binning, comparative biology and taxonomic classification.</title>
        <authorList>
            <person name="Goeker M."/>
        </authorList>
    </citation>
    <scope>NUCLEOTIDE SEQUENCE [LARGE SCALE GENOMIC DNA]</scope>
    <source>
        <strain evidence="7 8">DSM 44684</strain>
    </source>
</reference>
<protein>
    <recommendedName>
        <fullName evidence="1">[acyl-carrier-protein] S-malonyltransferase</fullName>
        <ecNumber evidence="1">2.3.1.39</ecNumber>
    </recommendedName>
</protein>
<dbReference type="InterPro" id="IPR050858">
    <property type="entry name" value="Mal-CoA-ACP_Trans/PKS_FabD"/>
</dbReference>
<dbReference type="GO" id="GO:0005829">
    <property type="term" value="C:cytosol"/>
    <property type="evidence" value="ECO:0007669"/>
    <property type="project" value="TreeGrafter"/>
</dbReference>
<dbReference type="STRING" id="1210063.GCA_001612665_05741"/>
<dbReference type="InterPro" id="IPR016036">
    <property type="entry name" value="Malonyl_transacylase_ACP-bd"/>
</dbReference>
<dbReference type="GO" id="GO:0006633">
    <property type="term" value="P:fatty acid biosynthetic process"/>
    <property type="evidence" value="ECO:0007669"/>
    <property type="project" value="TreeGrafter"/>
</dbReference>
<dbReference type="InterPro" id="IPR001227">
    <property type="entry name" value="Ac_transferase_dom_sf"/>
</dbReference>
<dbReference type="GO" id="GO:0004314">
    <property type="term" value="F:[acyl-carrier-protein] S-malonyltransferase activity"/>
    <property type="evidence" value="ECO:0007669"/>
    <property type="project" value="UniProtKB-EC"/>
</dbReference>
<dbReference type="InterPro" id="IPR016035">
    <property type="entry name" value="Acyl_Trfase/lysoPLipase"/>
</dbReference>
<feature type="compositionally biased region" description="Basic and acidic residues" evidence="5">
    <location>
        <begin position="1"/>
        <end position="11"/>
    </location>
</feature>
<keyword evidence="2 7" id="KW-0808">Transferase</keyword>
<dbReference type="SMART" id="SM00827">
    <property type="entry name" value="PKS_AT"/>
    <property type="match status" value="1"/>
</dbReference>
<keyword evidence="8" id="KW-1185">Reference proteome</keyword>
<keyword evidence="3" id="KW-0012">Acyltransferase</keyword>
<dbReference type="InterPro" id="IPR014043">
    <property type="entry name" value="Acyl_transferase_dom"/>
</dbReference>
<feature type="region of interest" description="Disordered" evidence="5">
    <location>
        <begin position="1"/>
        <end position="23"/>
    </location>
</feature>
<organism evidence="7 8">
    <name type="scientific">Nocardia alba</name>
    <dbReference type="NCBI Taxonomy" id="225051"/>
    <lineage>
        <taxon>Bacteria</taxon>
        <taxon>Bacillati</taxon>
        <taxon>Actinomycetota</taxon>
        <taxon>Actinomycetes</taxon>
        <taxon>Mycobacteriales</taxon>
        <taxon>Nocardiaceae</taxon>
        <taxon>Nocardia</taxon>
    </lineage>
</organism>
<dbReference type="Gene3D" id="3.40.366.10">
    <property type="entry name" value="Malonyl-Coenzyme A Acyl Carrier Protein, domain 2"/>
    <property type="match status" value="1"/>
</dbReference>
<evidence type="ECO:0000256" key="2">
    <source>
        <dbReference type="ARBA" id="ARBA00022679"/>
    </source>
</evidence>
<dbReference type="PANTHER" id="PTHR42681">
    <property type="entry name" value="MALONYL-COA-ACYL CARRIER PROTEIN TRANSACYLASE, MITOCHONDRIAL"/>
    <property type="match status" value="1"/>
</dbReference>
<dbReference type="AlphaFoldDB" id="A0A4R1FGC6"/>
<dbReference type="EC" id="2.3.1.39" evidence="1"/>
<evidence type="ECO:0000313" key="7">
    <source>
        <dbReference type="EMBL" id="TCJ89871.1"/>
    </source>
</evidence>
<comment type="caution">
    <text evidence="7">The sequence shown here is derived from an EMBL/GenBank/DDBJ whole genome shotgun (WGS) entry which is preliminary data.</text>
</comment>
<dbReference type="Pfam" id="PF00698">
    <property type="entry name" value="Acyl_transf_1"/>
    <property type="match status" value="1"/>
</dbReference>